<protein>
    <submittedName>
        <fullName evidence="2">Uncharacterized protein</fullName>
    </submittedName>
</protein>
<dbReference type="EMBL" id="MEVI01000002">
    <property type="protein sequence ID" value="OGC55525.1"/>
    <property type="molecule type" value="Genomic_DNA"/>
</dbReference>
<dbReference type="AlphaFoldDB" id="A0A1F4VEF7"/>
<name>A0A1F4VEF7_UNCKA</name>
<feature type="transmembrane region" description="Helical" evidence="1">
    <location>
        <begin position="6"/>
        <end position="24"/>
    </location>
</feature>
<keyword evidence="1" id="KW-0472">Membrane</keyword>
<dbReference type="Proteomes" id="UP000176504">
    <property type="component" value="Unassembled WGS sequence"/>
</dbReference>
<keyword evidence="1" id="KW-1133">Transmembrane helix</keyword>
<evidence type="ECO:0000256" key="1">
    <source>
        <dbReference type="SAM" id="Phobius"/>
    </source>
</evidence>
<organism evidence="2 3">
    <name type="scientific">candidate division WWE3 bacterium RIFCSPLOWO2_01_FULL_41_18</name>
    <dbReference type="NCBI Taxonomy" id="1802625"/>
    <lineage>
        <taxon>Bacteria</taxon>
        <taxon>Katanobacteria</taxon>
    </lineage>
</organism>
<gene>
    <name evidence="2" type="ORF">A3A78_01045</name>
</gene>
<reference evidence="2 3" key="1">
    <citation type="journal article" date="2016" name="Nat. Commun.">
        <title>Thousands of microbial genomes shed light on interconnected biogeochemical processes in an aquifer system.</title>
        <authorList>
            <person name="Anantharaman K."/>
            <person name="Brown C.T."/>
            <person name="Hug L.A."/>
            <person name="Sharon I."/>
            <person name="Castelle C.J."/>
            <person name="Probst A.J."/>
            <person name="Thomas B.C."/>
            <person name="Singh A."/>
            <person name="Wilkins M.J."/>
            <person name="Karaoz U."/>
            <person name="Brodie E.L."/>
            <person name="Williams K.H."/>
            <person name="Hubbard S.S."/>
            <person name="Banfield J.F."/>
        </authorList>
    </citation>
    <scope>NUCLEOTIDE SEQUENCE [LARGE SCALE GENOMIC DNA]</scope>
</reference>
<proteinExistence type="predicted"/>
<comment type="caution">
    <text evidence="2">The sequence shown here is derived from an EMBL/GenBank/DDBJ whole genome shotgun (WGS) entry which is preliminary data.</text>
</comment>
<keyword evidence="1" id="KW-0812">Transmembrane</keyword>
<evidence type="ECO:0000313" key="3">
    <source>
        <dbReference type="Proteomes" id="UP000176504"/>
    </source>
</evidence>
<accession>A0A1F4VEF7</accession>
<sequence length="62" mass="6849">MSAFWTAGAILVVVLLVLFFAAMYSADERARRQKEAEERYMAPTPDMVAQPFIRDGPNGGGQ</sequence>
<evidence type="ECO:0000313" key="2">
    <source>
        <dbReference type="EMBL" id="OGC55525.1"/>
    </source>
</evidence>